<gene>
    <name evidence="6" type="ORF">E4U56_008302</name>
    <name evidence="5" type="ORF">E4U57_007223</name>
</gene>
<evidence type="ECO:0000256" key="1">
    <source>
        <dbReference type="ARBA" id="ARBA00023054"/>
    </source>
</evidence>
<feature type="compositionally biased region" description="Low complexity" evidence="3">
    <location>
        <begin position="101"/>
        <end position="129"/>
    </location>
</feature>
<evidence type="ECO:0000259" key="4">
    <source>
        <dbReference type="Pfam" id="PF06428"/>
    </source>
</evidence>
<dbReference type="Pfam" id="PF06428">
    <property type="entry name" value="Sec2p"/>
    <property type="match status" value="1"/>
</dbReference>
<dbReference type="Gene3D" id="6.10.140.910">
    <property type="match status" value="1"/>
</dbReference>
<evidence type="ECO:0000313" key="5">
    <source>
        <dbReference type="EMBL" id="KAG5962279.1"/>
    </source>
</evidence>
<feature type="compositionally biased region" description="Low complexity" evidence="3">
    <location>
        <begin position="22"/>
        <end position="37"/>
    </location>
</feature>
<organism evidence="6 8">
    <name type="scientific">Claviceps arundinis</name>
    <dbReference type="NCBI Taxonomy" id="1623583"/>
    <lineage>
        <taxon>Eukaryota</taxon>
        <taxon>Fungi</taxon>
        <taxon>Dikarya</taxon>
        <taxon>Ascomycota</taxon>
        <taxon>Pezizomycotina</taxon>
        <taxon>Sordariomycetes</taxon>
        <taxon>Hypocreomycetidae</taxon>
        <taxon>Hypocreales</taxon>
        <taxon>Clavicipitaceae</taxon>
        <taxon>Claviceps</taxon>
    </lineage>
</organism>
<keyword evidence="7" id="KW-1185">Reference proteome</keyword>
<keyword evidence="1 2" id="KW-0175">Coiled coil</keyword>
<dbReference type="GO" id="GO:0006887">
    <property type="term" value="P:exocytosis"/>
    <property type="evidence" value="ECO:0007669"/>
    <property type="project" value="TreeGrafter"/>
</dbReference>
<dbReference type="EMBL" id="SRPS01000093">
    <property type="protein sequence ID" value="KAG5969475.1"/>
    <property type="molecule type" value="Genomic_DNA"/>
</dbReference>
<dbReference type="PANTHER" id="PTHR14430:SF4">
    <property type="entry name" value="GDP_GTP EXCHANGE FACTOR SEC2 N-TERMINAL DOMAIN-CONTAINING PROTEIN"/>
    <property type="match status" value="1"/>
</dbReference>
<dbReference type="EMBL" id="SRPR01000070">
    <property type="protein sequence ID" value="KAG5962279.1"/>
    <property type="molecule type" value="Genomic_DNA"/>
</dbReference>
<dbReference type="SUPFAM" id="SSF144284">
    <property type="entry name" value="Sec2 N-terminal region"/>
    <property type="match status" value="1"/>
</dbReference>
<feature type="domain" description="GDP/GTP exchange factor Sec2 N-terminal" evidence="4">
    <location>
        <begin position="166"/>
        <end position="241"/>
    </location>
</feature>
<feature type="coiled-coil region" evidence="2">
    <location>
        <begin position="202"/>
        <end position="243"/>
    </location>
</feature>
<evidence type="ECO:0000256" key="3">
    <source>
        <dbReference type="SAM" id="MobiDB-lite"/>
    </source>
</evidence>
<sequence length="256" mass="28301">MATAVQTSYCCPTCGSMNIPPTNNTNNTTITNTTNTNDAPIAQEDTPSADLLLRQAQSRIAQLEAQVTELNAKAASTVSRWADYEAELQTLRSTAPPPPTSQQRPSTPRHQTDPPTTTQQSSPPSMLQQGTSRISSLLYPRKSTPNLRRVDMPPPPLPASPGGASTEDLMEALSREQTLRREAEGRLSATSKEVEELSVSLFEQANEMVADERRARARLEERVGELERRDKEKKKRLERLEGAMGRIEKARHLLEA</sequence>
<dbReference type="Proteomes" id="UP000784919">
    <property type="component" value="Unassembled WGS sequence"/>
</dbReference>
<protein>
    <recommendedName>
        <fullName evidence="4">GDP/GTP exchange factor Sec2 N-terminal domain-containing protein</fullName>
    </recommendedName>
</protein>
<feature type="coiled-coil region" evidence="2">
    <location>
        <begin position="53"/>
        <end position="80"/>
    </location>
</feature>
<feature type="region of interest" description="Disordered" evidence="3">
    <location>
        <begin position="90"/>
        <end position="166"/>
    </location>
</feature>
<dbReference type="GO" id="GO:0005085">
    <property type="term" value="F:guanyl-nucleotide exchange factor activity"/>
    <property type="evidence" value="ECO:0007669"/>
    <property type="project" value="InterPro"/>
</dbReference>
<proteinExistence type="predicted"/>
<dbReference type="GO" id="GO:0070319">
    <property type="term" value="C:Golgi to plasma membrane transport vesicle"/>
    <property type="evidence" value="ECO:0007669"/>
    <property type="project" value="TreeGrafter"/>
</dbReference>
<dbReference type="OrthoDB" id="5560525at2759"/>
<dbReference type="GO" id="GO:0051286">
    <property type="term" value="C:cell tip"/>
    <property type="evidence" value="ECO:0007669"/>
    <property type="project" value="TreeGrafter"/>
</dbReference>
<dbReference type="InterPro" id="IPR009449">
    <property type="entry name" value="Sec2_N"/>
</dbReference>
<dbReference type="PANTHER" id="PTHR14430">
    <property type="entry name" value="RABIN3-RELATED"/>
    <property type="match status" value="1"/>
</dbReference>
<reference evidence="6 7" key="1">
    <citation type="journal article" date="2020" name="bioRxiv">
        <title>Whole genome comparisons of ergot fungi reveals the divergence and evolution of species within the genus Claviceps are the result of varying mechanisms driving genome evolution and host range expansion.</title>
        <authorList>
            <person name="Wyka S.A."/>
            <person name="Mondo S.J."/>
            <person name="Liu M."/>
            <person name="Dettman J."/>
            <person name="Nalam V."/>
            <person name="Broders K.D."/>
        </authorList>
    </citation>
    <scope>NUCLEOTIDE SEQUENCE</scope>
    <source>
        <strain evidence="6">CCC 1102</strain>
        <strain evidence="5 7">LM583</strain>
    </source>
</reference>
<evidence type="ECO:0000256" key="2">
    <source>
        <dbReference type="SAM" id="Coils"/>
    </source>
</evidence>
<name>A0A9P7MV59_9HYPO</name>
<feature type="region of interest" description="Disordered" evidence="3">
    <location>
        <begin position="22"/>
        <end position="43"/>
    </location>
</feature>
<evidence type="ECO:0000313" key="7">
    <source>
        <dbReference type="Proteomes" id="UP000742024"/>
    </source>
</evidence>
<comment type="caution">
    <text evidence="6">The sequence shown here is derived from an EMBL/GenBank/DDBJ whole genome shotgun (WGS) entry which is preliminary data.</text>
</comment>
<accession>A0A9P7MV59</accession>
<dbReference type="InterPro" id="IPR040351">
    <property type="entry name" value="RAB3IL/RAB3IP/Sec2"/>
</dbReference>
<dbReference type="Proteomes" id="UP000742024">
    <property type="component" value="Unassembled WGS sequence"/>
</dbReference>
<evidence type="ECO:0000313" key="6">
    <source>
        <dbReference type="EMBL" id="KAG5969475.1"/>
    </source>
</evidence>
<evidence type="ECO:0000313" key="8">
    <source>
        <dbReference type="Proteomes" id="UP000784919"/>
    </source>
</evidence>
<dbReference type="AlphaFoldDB" id="A0A9P7MV59"/>